<keyword evidence="2" id="KW-1185">Reference proteome</keyword>
<name>A0A9P5IQJ2_9HELO</name>
<proteinExistence type="predicted"/>
<reference evidence="1 2" key="1">
    <citation type="journal article" date="2020" name="Genome Biol. Evol.">
        <title>Comparative genomics of Sclerotiniaceae.</title>
        <authorList>
            <person name="Valero Jimenez C.A."/>
            <person name="Steentjes M."/>
            <person name="Scholten O.E."/>
            <person name="Van Kan J.A.L."/>
        </authorList>
    </citation>
    <scope>NUCLEOTIDE SEQUENCE [LARGE SCALE GENOMIC DNA]</scope>
    <source>
        <strain evidence="1 2">MUCL 94</strain>
    </source>
</reference>
<comment type="caution">
    <text evidence="1">The sequence shown here is derived from an EMBL/GenBank/DDBJ whole genome shotgun (WGS) entry which is preliminary data.</text>
</comment>
<accession>A0A9P5IQJ2</accession>
<dbReference type="Proteomes" id="UP000710849">
    <property type="component" value="Unassembled WGS sequence"/>
</dbReference>
<dbReference type="GeneID" id="62149962"/>
<sequence length="192" mass="20800">MHSAKPKEFIHTHSLCAAHIAEDSQQVSSLTVSKNRLASTPIPSPQHSTSRSVPLLLLNDTNSTDQISSSKLPCNDAPSPSNLARLDFLMGMTAPLDPKKGPPELLATYPGGIHDTVSISLSSRLHNRGITSTSSTQGTLNIDLLDRDIPTLSIESCDADHPSTEEPPTAGYGFDWMTWEEFTSCNFNTLEQ</sequence>
<dbReference type="EMBL" id="RCSW01000011">
    <property type="protein sequence ID" value="KAF7942919.1"/>
    <property type="molecule type" value="Genomic_DNA"/>
</dbReference>
<evidence type="ECO:0000313" key="2">
    <source>
        <dbReference type="Proteomes" id="UP000710849"/>
    </source>
</evidence>
<dbReference type="AlphaFoldDB" id="A0A9P5IQJ2"/>
<dbReference type="RefSeq" id="XP_038732593.1">
    <property type="nucleotide sequence ID" value="XM_038876886.1"/>
</dbReference>
<evidence type="ECO:0000313" key="1">
    <source>
        <dbReference type="EMBL" id="KAF7942919.1"/>
    </source>
</evidence>
<gene>
    <name evidence="1" type="ORF">EAE97_006373</name>
</gene>
<protein>
    <submittedName>
        <fullName evidence="1">Uncharacterized protein</fullName>
    </submittedName>
</protein>
<organism evidence="1 2">
    <name type="scientific">Botrytis byssoidea</name>
    <dbReference type="NCBI Taxonomy" id="139641"/>
    <lineage>
        <taxon>Eukaryota</taxon>
        <taxon>Fungi</taxon>
        <taxon>Dikarya</taxon>
        <taxon>Ascomycota</taxon>
        <taxon>Pezizomycotina</taxon>
        <taxon>Leotiomycetes</taxon>
        <taxon>Helotiales</taxon>
        <taxon>Sclerotiniaceae</taxon>
        <taxon>Botrytis</taxon>
    </lineage>
</organism>